<keyword evidence="2" id="KW-1185">Reference proteome</keyword>
<protein>
    <submittedName>
        <fullName evidence="1">Uncharacterized protein</fullName>
    </submittedName>
</protein>
<dbReference type="AlphaFoldDB" id="W7XL12"/>
<dbReference type="GeneID" id="24438730"/>
<accession>W7XL12</accession>
<dbReference type="EMBL" id="GG662770">
    <property type="protein sequence ID" value="EWS75484.1"/>
    <property type="molecule type" value="Genomic_DNA"/>
</dbReference>
<gene>
    <name evidence="1" type="ORF">TTHERM_000393299</name>
</gene>
<dbReference type="RefSeq" id="XP_012651953.1">
    <property type="nucleotide sequence ID" value="XM_012796499.1"/>
</dbReference>
<evidence type="ECO:0000313" key="1">
    <source>
        <dbReference type="EMBL" id="EWS75484.1"/>
    </source>
</evidence>
<name>W7XL12_TETTS</name>
<organism evidence="1 2">
    <name type="scientific">Tetrahymena thermophila (strain SB210)</name>
    <dbReference type="NCBI Taxonomy" id="312017"/>
    <lineage>
        <taxon>Eukaryota</taxon>
        <taxon>Sar</taxon>
        <taxon>Alveolata</taxon>
        <taxon>Ciliophora</taxon>
        <taxon>Intramacronucleata</taxon>
        <taxon>Oligohymenophorea</taxon>
        <taxon>Hymenostomatida</taxon>
        <taxon>Tetrahymenina</taxon>
        <taxon>Tetrahymenidae</taxon>
        <taxon>Tetrahymena</taxon>
    </lineage>
</organism>
<dbReference type="InParanoid" id="W7XL12"/>
<evidence type="ECO:0000313" key="2">
    <source>
        <dbReference type="Proteomes" id="UP000009168"/>
    </source>
</evidence>
<dbReference type="Proteomes" id="UP000009168">
    <property type="component" value="Unassembled WGS sequence"/>
</dbReference>
<sequence length="78" mass="9452">MNQQKQQFLFRSLNSCQNITSLTLNLYYYRDRLPIISSLANFTKLTTLKIYYMSGYQRINNKDCLKFKRLVTRKLIQF</sequence>
<dbReference type="KEGG" id="tet:TTHERM_000393299"/>
<reference evidence="2" key="1">
    <citation type="journal article" date="2006" name="PLoS Biol.">
        <title>Macronuclear genome sequence of the ciliate Tetrahymena thermophila, a model eukaryote.</title>
        <authorList>
            <person name="Eisen J.A."/>
            <person name="Coyne R.S."/>
            <person name="Wu M."/>
            <person name="Wu D."/>
            <person name="Thiagarajan M."/>
            <person name="Wortman J.R."/>
            <person name="Badger J.H."/>
            <person name="Ren Q."/>
            <person name="Amedeo P."/>
            <person name="Jones K.M."/>
            <person name="Tallon L.J."/>
            <person name="Delcher A.L."/>
            <person name="Salzberg S.L."/>
            <person name="Silva J.C."/>
            <person name="Haas B.J."/>
            <person name="Majoros W.H."/>
            <person name="Farzad M."/>
            <person name="Carlton J.M."/>
            <person name="Smith R.K. Jr."/>
            <person name="Garg J."/>
            <person name="Pearlman R.E."/>
            <person name="Karrer K.M."/>
            <person name="Sun L."/>
            <person name="Manning G."/>
            <person name="Elde N.C."/>
            <person name="Turkewitz A.P."/>
            <person name="Asai D.J."/>
            <person name="Wilkes D.E."/>
            <person name="Wang Y."/>
            <person name="Cai H."/>
            <person name="Collins K."/>
            <person name="Stewart B.A."/>
            <person name="Lee S.R."/>
            <person name="Wilamowska K."/>
            <person name="Weinberg Z."/>
            <person name="Ruzzo W.L."/>
            <person name="Wloga D."/>
            <person name="Gaertig J."/>
            <person name="Frankel J."/>
            <person name="Tsao C.-C."/>
            <person name="Gorovsky M.A."/>
            <person name="Keeling P.J."/>
            <person name="Waller R.F."/>
            <person name="Patron N.J."/>
            <person name="Cherry J.M."/>
            <person name="Stover N.A."/>
            <person name="Krieger C.J."/>
            <person name="del Toro C."/>
            <person name="Ryder H.F."/>
            <person name="Williamson S.C."/>
            <person name="Barbeau R.A."/>
            <person name="Hamilton E.P."/>
            <person name="Orias E."/>
        </authorList>
    </citation>
    <scope>NUCLEOTIDE SEQUENCE [LARGE SCALE GENOMIC DNA]</scope>
    <source>
        <strain evidence="2">SB210</strain>
    </source>
</reference>
<proteinExistence type="predicted"/>